<sequence length="356" mass="40905">MKNFLLFICIVLLIITACNNSKEAPAEAKEELKDKNKLQLSIWLPEWQKKSAFEDVKNSQQGLQDIRVFGAYFNSKDQLLFTEDAIEMLKQTQQQFNETHHVMLTLINDYVTDNAPSVQKDSTLLHRLLQDASTRQKHIDNIMQIVEQYNLKGIEIDYEKVAKEDIPAYVLFLEELYQQLLKKDVTLHVVLEPRFPFDVKLPDGPKYTVMAYNVYGYHSGPGAKATFSFLDDLMKKIEKSNQNLAIAFATGGFKWVNQGKTVAITEIEAEELLTKTQAVKQRDKASGAAYFSYLDDQNMKHEVWYADQETLEKWVSYVRKKNYNNVVLWRAGGLGSKTLQWIGEQAAEGRVANTKQ</sequence>
<dbReference type="GO" id="GO:0008061">
    <property type="term" value="F:chitin binding"/>
    <property type="evidence" value="ECO:0007669"/>
    <property type="project" value="InterPro"/>
</dbReference>
<feature type="signal peptide" evidence="1">
    <location>
        <begin position="1"/>
        <end position="23"/>
    </location>
</feature>
<dbReference type="PROSITE" id="PS51257">
    <property type="entry name" value="PROKAR_LIPOPROTEIN"/>
    <property type="match status" value="1"/>
</dbReference>
<dbReference type="GO" id="GO:0016787">
    <property type="term" value="F:hydrolase activity"/>
    <property type="evidence" value="ECO:0007669"/>
    <property type="project" value="UniProtKB-KW"/>
</dbReference>
<organism evidence="3 4">
    <name type="scientific">Lysinibacillus pakistanensis</name>
    <dbReference type="NCBI Taxonomy" id="759811"/>
    <lineage>
        <taxon>Bacteria</taxon>
        <taxon>Bacillati</taxon>
        <taxon>Bacillota</taxon>
        <taxon>Bacilli</taxon>
        <taxon>Bacillales</taxon>
        <taxon>Bacillaceae</taxon>
        <taxon>Lysinibacillus</taxon>
    </lineage>
</organism>
<dbReference type="SMART" id="SM00636">
    <property type="entry name" value="Glyco_18"/>
    <property type="match status" value="1"/>
</dbReference>
<evidence type="ECO:0000313" key="4">
    <source>
        <dbReference type="Proteomes" id="UP001178322"/>
    </source>
</evidence>
<keyword evidence="1" id="KW-0732">Signal</keyword>
<feature type="domain" description="Chitinase II/V-like catalytic" evidence="2">
    <location>
        <begin position="38"/>
        <end position="334"/>
    </location>
</feature>
<dbReference type="Pfam" id="PF00704">
    <property type="entry name" value="Glyco_hydro_18"/>
    <property type="match status" value="1"/>
</dbReference>
<proteinExistence type="predicted"/>
<dbReference type="Proteomes" id="UP001178322">
    <property type="component" value="Chromosome"/>
</dbReference>
<dbReference type="InterPro" id="IPR017853">
    <property type="entry name" value="GH"/>
</dbReference>
<dbReference type="RefSeq" id="WP_283869372.1">
    <property type="nucleotide sequence ID" value="NZ_CP126101.1"/>
</dbReference>
<feature type="chain" id="PRO_5043421735" evidence="1">
    <location>
        <begin position="24"/>
        <end position="356"/>
    </location>
</feature>
<dbReference type="InterPro" id="IPR029070">
    <property type="entry name" value="Chitinase_insertion_sf"/>
</dbReference>
<dbReference type="AlphaFoldDB" id="A0AAX3WSD1"/>
<evidence type="ECO:0000313" key="3">
    <source>
        <dbReference type="EMBL" id="WHY50731.1"/>
    </source>
</evidence>
<reference evidence="3" key="1">
    <citation type="submission" date="2023-05" db="EMBL/GenBank/DDBJ databases">
        <title>Comparative genomics of Bacillaceae isolates and their secondary metabolite potential.</title>
        <authorList>
            <person name="Song L."/>
            <person name="Nielsen L.J."/>
            <person name="Mohite O."/>
            <person name="Xu X."/>
            <person name="Weber T."/>
            <person name="Kovacs A.T."/>
        </authorList>
    </citation>
    <scope>NUCLEOTIDE SEQUENCE</scope>
    <source>
        <strain evidence="3">LY1</strain>
    </source>
</reference>
<dbReference type="PANTHER" id="PTHR46066:SF2">
    <property type="entry name" value="CHITINASE DOMAIN-CONTAINING PROTEIN 1"/>
    <property type="match status" value="1"/>
</dbReference>
<protein>
    <submittedName>
        <fullName evidence="3">Glycosyl hydrolase family 18 protein</fullName>
    </submittedName>
</protein>
<name>A0AAX3WSD1_9BACI</name>
<dbReference type="Gene3D" id="3.10.50.10">
    <property type="match status" value="1"/>
</dbReference>
<dbReference type="GO" id="GO:0005975">
    <property type="term" value="P:carbohydrate metabolic process"/>
    <property type="evidence" value="ECO:0007669"/>
    <property type="project" value="InterPro"/>
</dbReference>
<accession>A0AAX3WSD1</accession>
<evidence type="ECO:0000256" key="1">
    <source>
        <dbReference type="SAM" id="SignalP"/>
    </source>
</evidence>
<gene>
    <name evidence="3" type="ORF">QNH24_20935</name>
</gene>
<dbReference type="EMBL" id="CP126101">
    <property type="protein sequence ID" value="WHY50731.1"/>
    <property type="molecule type" value="Genomic_DNA"/>
</dbReference>
<keyword evidence="3" id="KW-0378">Hydrolase</keyword>
<evidence type="ECO:0000259" key="2">
    <source>
        <dbReference type="SMART" id="SM00636"/>
    </source>
</evidence>
<dbReference type="InterPro" id="IPR001223">
    <property type="entry name" value="Glyco_hydro18_cat"/>
</dbReference>
<dbReference type="SUPFAM" id="SSF51445">
    <property type="entry name" value="(Trans)glycosidases"/>
    <property type="match status" value="1"/>
</dbReference>
<dbReference type="PANTHER" id="PTHR46066">
    <property type="entry name" value="CHITINASE DOMAIN-CONTAINING PROTEIN 1 FAMILY MEMBER"/>
    <property type="match status" value="1"/>
</dbReference>
<dbReference type="InterPro" id="IPR011583">
    <property type="entry name" value="Chitinase_II/V-like_cat"/>
</dbReference>
<dbReference type="Gene3D" id="3.20.20.80">
    <property type="entry name" value="Glycosidases"/>
    <property type="match status" value="1"/>
</dbReference>